<accession>A0A9P4TN60</accession>
<dbReference type="InterPro" id="IPR019826">
    <property type="entry name" value="Carboxylesterase_B_AS"/>
</dbReference>
<keyword evidence="6" id="KW-1185">Reference proteome</keyword>
<evidence type="ECO:0000256" key="2">
    <source>
        <dbReference type="ARBA" id="ARBA00022801"/>
    </source>
</evidence>
<dbReference type="PROSITE" id="PS00122">
    <property type="entry name" value="CARBOXYLESTERASE_B_1"/>
    <property type="match status" value="1"/>
</dbReference>
<dbReference type="InterPro" id="IPR002018">
    <property type="entry name" value="CarbesteraseB"/>
</dbReference>
<evidence type="ECO:0000313" key="6">
    <source>
        <dbReference type="Proteomes" id="UP000801428"/>
    </source>
</evidence>
<gene>
    <name evidence="5" type="ORF">E8E13_011537</name>
</gene>
<dbReference type="InterPro" id="IPR029058">
    <property type="entry name" value="AB_hydrolase_fold"/>
</dbReference>
<keyword evidence="2 3" id="KW-0378">Hydrolase</keyword>
<dbReference type="EMBL" id="SWKU01000001">
    <property type="protein sequence ID" value="KAF3011169.1"/>
    <property type="molecule type" value="Genomic_DNA"/>
</dbReference>
<protein>
    <recommendedName>
        <fullName evidence="3">Carboxylic ester hydrolase</fullName>
        <ecNumber evidence="3">3.1.1.-</ecNumber>
    </recommendedName>
</protein>
<evidence type="ECO:0000256" key="3">
    <source>
        <dbReference type="RuleBase" id="RU361235"/>
    </source>
</evidence>
<dbReference type="SUPFAM" id="SSF53474">
    <property type="entry name" value="alpha/beta-Hydrolases"/>
    <property type="match status" value="1"/>
</dbReference>
<dbReference type="OrthoDB" id="6846267at2759"/>
<feature type="domain" description="Carboxylesterase type B" evidence="4">
    <location>
        <begin position="19"/>
        <end position="473"/>
    </location>
</feature>
<comment type="caution">
    <text evidence="5">The sequence shown here is derived from an EMBL/GenBank/DDBJ whole genome shotgun (WGS) entry which is preliminary data.</text>
</comment>
<dbReference type="PANTHER" id="PTHR43142:SF8">
    <property type="entry name" value="CARBOXYLIC ESTER HYDROLASE"/>
    <property type="match status" value="1"/>
</dbReference>
<sequence>MPTTVMQPVDTVTLDLGPRGKLNGVVFSNGVKRFTHIPYARSPVQSRRWKKPERLPEDHVYGNDGPLDCTKYGNVCPQPEYIINGKSMINTDYNFDEDCLAVNLWLPAGDPPHSGWPILAWIHGGWLQIGDPSLKEHTQPTQLVAEGGLQAIVVSIGYRLNIFGFLAGKGLNGNFGFWDQRCALEWLQDYAQLFGGDPKRVTLGGLSAGAFSAHVQLNHELFHAEDQKPLFSNVWLQSNAIPAQPKTLDEVDGQLQNVFSTFEIAESLALEEKLDRLREVPASALVKKIFDFDIHTFRGVTDNEMISSELVSNIHSGAFAERFKRRGIRILLGEAETEEVLYALTNPPPTSASKDMLHELNNYYALPVCKSLLSLYTAEGPTADPRTKSAVAEKDDSEKAKRLFGLITSDVQVRAPIRILSKALYSGGVSPDNILRYRVAYRPDCTDKVYPKSFGVTHGADGMSWWYIERYGFSDQDKHHIKAWLSQTLIPLVTGSDLGKARLGMDKFLYFEESGKVEVAADVHWDWLMRVAEKLN</sequence>
<evidence type="ECO:0000256" key="1">
    <source>
        <dbReference type="ARBA" id="ARBA00005964"/>
    </source>
</evidence>
<comment type="similarity">
    <text evidence="1 3">Belongs to the type-B carboxylesterase/lipase family.</text>
</comment>
<evidence type="ECO:0000313" key="5">
    <source>
        <dbReference type="EMBL" id="KAF3011169.1"/>
    </source>
</evidence>
<reference evidence="5" key="1">
    <citation type="submission" date="2019-04" db="EMBL/GenBank/DDBJ databases">
        <title>Sequencing of skin fungus with MAO and IRED activity.</title>
        <authorList>
            <person name="Marsaioli A.J."/>
            <person name="Bonatto J.M.C."/>
            <person name="Reis Junior O."/>
        </authorList>
    </citation>
    <scope>NUCLEOTIDE SEQUENCE</scope>
    <source>
        <strain evidence="5">30M1</strain>
    </source>
</reference>
<proteinExistence type="inferred from homology"/>
<dbReference type="GO" id="GO:0016787">
    <property type="term" value="F:hydrolase activity"/>
    <property type="evidence" value="ECO:0007669"/>
    <property type="project" value="UniProtKB-KW"/>
</dbReference>
<dbReference type="Proteomes" id="UP000801428">
    <property type="component" value="Unassembled WGS sequence"/>
</dbReference>
<dbReference type="EC" id="3.1.1.-" evidence="3"/>
<organism evidence="5 6">
    <name type="scientific">Curvularia kusanoi</name>
    <name type="common">Cochliobolus kusanoi</name>
    <dbReference type="NCBI Taxonomy" id="90978"/>
    <lineage>
        <taxon>Eukaryota</taxon>
        <taxon>Fungi</taxon>
        <taxon>Dikarya</taxon>
        <taxon>Ascomycota</taxon>
        <taxon>Pezizomycotina</taxon>
        <taxon>Dothideomycetes</taxon>
        <taxon>Pleosporomycetidae</taxon>
        <taxon>Pleosporales</taxon>
        <taxon>Pleosporineae</taxon>
        <taxon>Pleosporaceae</taxon>
        <taxon>Curvularia</taxon>
    </lineage>
</organism>
<dbReference type="Pfam" id="PF00135">
    <property type="entry name" value="COesterase"/>
    <property type="match status" value="1"/>
</dbReference>
<name>A0A9P4TN60_CURKU</name>
<dbReference type="PANTHER" id="PTHR43142">
    <property type="entry name" value="CARBOXYLIC ESTER HYDROLASE"/>
    <property type="match status" value="1"/>
</dbReference>
<dbReference type="AlphaFoldDB" id="A0A9P4TN60"/>
<dbReference type="Gene3D" id="3.40.50.1820">
    <property type="entry name" value="alpha/beta hydrolase"/>
    <property type="match status" value="1"/>
</dbReference>
<evidence type="ECO:0000259" key="4">
    <source>
        <dbReference type="Pfam" id="PF00135"/>
    </source>
</evidence>